<protein>
    <submittedName>
        <fullName evidence="2">Uncharacterized protein</fullName>
    </submittedName>
</protein>
<reference evidence="2 3" key="1">
    <citation type="submission" date="2021-06" db="EMBL/GenBank/DDBJ databases">
        <title>Caerostris darwini draft genome.</title>
        <authorList>
            <person name="Kono N."/>
            <person name="Arakawa K."/>
        </authorList>
    </citation>
    <scope>NUCLEOTIDE SEQUENCE [LARGE SCALE GENOMIC DNA]</scope>
</reference>
<dbReference type="AlphaFoldDB" id="A0AAV4S8L4"/>
<keyword evidence="1" id="KW-0812">Transmembrane</keyword>
<evidence type="ECO:0000313" key="3">
    <source>
        <dbReference type="Proteomes" id="UP001054837"/>
    </source>
</evidence>
<sequence length="110" mass="12714">MDENSLKLCEADLFEKSGKSSRQTVKSLLPLWDRRPAETTRRLIPIYAGPCQNLQTVFLLVLVAFSEFGLMAMDVGEDEAIHYLLRNADEFLTCIKMLIYFSLWTFVLLY</sequence>
<evidence type="ECO:0000256" key="1">
    <source>
        <dbReference type="SAM" id="Phobius"/>
    </source>
</evidence>
<organism evidence="2 3">
    <name type="scientific">Caerostris darwini</name>
    <dbReference type="NCBI Taxonomy" id="1538125"/>
    <lineage>
        <taxon>Eukaryota</taxon>
        <taxon>Metazoa</taxon>
        <taxon>Ecdysozoa</taxon>
        <taxon>Arthropoda</taxon>
        <taxon>Chelicerata</taxon>
        <taxon>Arachnida</taxon>
        <taxon>Araneae</taxon>
        <taxon>Araneomorphae</taxon>
        <taxon>Entelegynae</taxon>
        <taxon>Araneoidea</taxon>
        <taxon>Araneidae</taxon>
        <taxon>Caerostris</taxon>
    </lineage>
</organism>
<dbReference type="Proteomes" id="UP001054837">
    <property type="component" value="Unassembled WGS sequence"/>
</dbReference>
<dbReference type="EMBL" id="BPLQ01007519">
    <property type="protein sequence ID" value="GIY30568.1"/>
    <property type="molecule type" value="Genomic_DNA"/>
</dbReference>
<evidence type="ECO:0000313" key="2">
    <source>
        <dbReference type="EMBL" id="GIY30568.1"/>
    </source>
</evidence>
<feature type="transmembrane region" description="Helical" evidence="1">
    <location>
        <begin position="88"/>
        <end position="109"/>
    </location>
</feature>
<keyword evidence="3" id="KW-1185">Reference proteome</keyword>
<proteinExistence type="predicted"/>
<name>A0AAV4S8L4_9ARAC</name>
<keyword evidence="1" id="KW-0472">Membrane</keyword>
<gene>
    <name evidence="2" type="ORF">CDAR_280271</name>
</gene>
<accession>A0AAV4S8L4</accession>
<keyword evidence="1" id="KW-1133">Transmembrane helix</keyword>
<comment type="caution">
    <text evidence="2">The sequence shown here is derived from an EMBL/GenBank/DDBJ whole genome shotgun (WGS) entry which is preliminary data.</text>
</comment>